<evidence type="ECO:0000256" key="2">
    <source>
        <dbReference type="ARBA" id="ARBA00022801"/>
    </source>
</evidence>
<dbReference type="ESTHER" id="9tree-a0a0j0xd24">
    <property type="family name" value="Fungal_carboxylesterase_lipase"/>
</dbReference>
<dbReference type="GeneID" id="28981626"/>
<gene>
    <name evidence="5" type="ORF">CC85DRAFT_266292</name>
</gene>
<dbReference type="SUPFAM" id="SSF53474">
    <property type="entry name" value="alpha/beta-Hydrolases"/>
    <property type="match status" value="1"/>
</dbReference>
<dbReference type="AlphaFoldDB" id="A0A0J0XD24"/>
<dbReference type="EC" id="3.1.1.-" evidence="3"/>
<dbReference type="Pfam" id="PF00135">
    <property type="entry name" value="COesterase"/>
    <property type="match status" value="1"/>
</dbReference>
<dbReference type="PANTHER" id="PTHR43142">
    <property type="entry name" value="CARBOXYLIC ESTER HYDROLASE"/>
    <property type="match status" value="1"/>
</dbReference>
<dbReference type="GO" id="GO:0016787">
    <property type="term" value="F:hydrolase activity"/>
    <property type="evidence" value="ECO:0007669"/>
    <property type="project" value="UniProtKB-KW"/>
</dbReference>
<sequence length="545" mass="58446">MPRSPIAMDDMTGEQLALPTSSRVRAYTRHGPVVGGRVRNGVQVFLNVPYALPVPRWTPPAPLPESYRYPDKEYTSDGLYCAQPSRAYTAHIPARQRLGLGKPTEDPFFADIYTPSDVAFEDAGSPASGGQRRPKGGLRPVRVFVHGGFLQFGSTSGATYNQQFFAAEHFGEVRVLLGHRISALGFLAAPELQGNWGFMDVWAGLEWVQANISAFGGDPAQVHLSGLSGGAHIVHQLLHRAARGGRAPFVTATLQSNAILTDPLSRHERAAQFAHLCAALGVDSADETRAVDALRDRARFPSAALIAAVEGMGVNSTFRGVADALHGRDQMAFQASGALARGLAAAGVRAVVLGDVRDEAFFYAQCHPCATPADLLPNVARYYPLPTAAALLAAYPSLDDTSEAACQARLGRVLADGQVHLPVRLLARDLAAAGLPVVRYTIEMVVAALSTGGNVTHGSDMPIQHLRLSAMSEDEARLALEWHAAVRAAVQPALNGDGSGFVQHPEDQVLAMDEAGTSWRHDWRWETLRAVEAVVRPPPRTLAHM</sequence>
<keyword evidence="2 3" id="KW-0378">Hydrolase</keyword>
<evidence type="ECO:0000313" key="5">
    <source>
        <dbReference type="EMBL" id="KLT38952.1"/>
    </source>
</evidence>
<dbReference type="EMBL" id="KQ087276">
    <property type="protein sequence ID" value="KLT38952.1"/>
    <property type="molecule type" value="Genomic_DNA"/>
</dbReference>
<keyword evidence="6" id="KW-1185">Reference proteome</keyword>
<comment type="similarity">
    <text evidence="1 3">Belongs to the type-B carboxylesterase/lipase family.</text>
</comment>
<dbReference type="Proteomes" id="UP000053611">
    <property type="component" value="Unassembled WGS sequence"/>
</dbReference>
<organism evidence="5 6">
    <name type="scientific">Cutaneotrichosporon oleaginosum</name>
    <dbReference type="NCBI Taxonomy" id="879819"/>
    <lineage>
        <taxon>Eukaryota</taxon>
        <taxon>Fungi</taxon>
        <taxon>Dikarya</taxon>
        <taxon>Basidiomycota</taxon>
        <taxon>Agaricomycotina</taxon>
        <taxon>Tremellomycetes</taxon>
        <taxon>Trichosporonales</taxon>
        <taxon>Trichosporonaceae</taxon>
        <taxon>Cutaneotrichosporon</taxon>
    </lineage>
</organism>
<dbReference type="InterPro" id="IPR019826">
    <property type="entry name" value="Carboxylesterase_B_AS"/>
</dbReference>
<dbReference type="PROSITE" id="PS00122">
    <property type="entry name" value="CARBOXYLESTERASE_B_1"/>
    <property type="match status" value="1"/>
</dbReference>
<dbReference type="Gene3D" id="3.40.50.1820">
    <property type="entry name" value="alpha/beta hydrolase"/>
    <property type="match status" value="1"/>
</dbReference>
<accession>A0A0J0XD24</accession>
<dbReference type="RefSeq" id="XP_018275443.1">
    <property type="nucleotide sequence ID" value="XM_018421023.1"/>
</dbReference>
<dbReference type="PANTHER" id="PTHR43142:SF1">
    <property type="entry name" value="CARBOXYLIC ESTER HYDROLASE"/>
    <property type="match status" value="1"/>
</dbReference>
<evidence type="ECO:0000256" key="1">
    <source>
        <dbReference type="ARBA" id="ARBA00005964"/>
    </source>
</evidence>
<evidence type="ECO:0000313" key="6">
    <source>
        <dbReference type="Proteomes" id="UP000053611"/>
    </source>
</evidence>
<evidence type="ECO:0000256" key="3">
    <source>
        <dbReference type="RuleBase" id="RU361235"/>
    </source>
</evidence>
<name>A0A0J0XD24_9TREE</name>
<proteinExistence type="inferred from homology"/>
<evidence type="ECO:0000259" key="4">
    <source>
        <dbReference type="Pfam" id="PF00135"/>
    </source>
</evidence>
<dbReference type="STRING" id="879819.A0A0J0XD24"/>
<feature type="domain" description="Carboxylesterase type B" evidence="4">
    <location>
        <begin position="27"/>
        <end position="297"/>
    </location>
</feature>
<dbReference type="OrthoDB" id="6846267at2759"/>
<reference evidence="5 6" key="1">
    <citation type="submission" date="2015-03" db="EMBL/GenBank/DDBJ databases">
        <title>Genomics and transcriptomics of the oil-accumulating basidiomycete yeast T. oleaginosus allow insights into substrate utilization and the diverse evolutionary trajectories of mating systems in fungi.</title>
        <authorList>
            <consortium name="DOE Joint Genome Institute"/>
            <person name="Kourist R."/>
            <person name="Kracht O."/>
            <person name="Bracharz F."/>
            <person name="Lipzen A."/>
            <person name="Nolan M."/>
            <person name="Ohm R."/>
            <person name="Grigoriev I."/>
            <person name="Sun S."/>
            <person name="Heitman J."/>
            <person name="Bruck T."/>
            <person name="Nowrousian M."/>
        </authorList>
    </citation>
    <scope>NUCLEOTIDE SEQUENCE [LARGE SCALE GENOMIC DNA]</scope>
    <source>
        <strain evidence="5 6">IBC0246</strain>
    </source>
</reference>
<protein>
    <recommendedName>
        <fullName evidence="3">Carboxylic ester hydrolase</fullName>
        <ecNumber evidence="3">3.1.1.-</ecNumber>
    </recommendedName>
</protein>
<dbReference type="InterPro" id="IPR002018">
    <property type="entry name" value="CarbesteraseB"/>
</dbReference>
<dbReference type="InterPro" id="IPR029058">
    <property type="entry name" value="AB_hydrolase_fold"/>
</dbReference>